<keyword evidence="1" id="KW-0547">Nucleotide-binding</keyword>
<dbReference type="EMBL" id="CAXDID020000161">
    <property type="protein sequence ID" value="CAL6044728.1"/>
    <property type="molecule type" value="Genomic_DNA"/>
</dbReference>
<evidence type="ECO:0000313" key="6">
    <source>
        <dbReference type="EMBL" id="CAI9973217.1"/>
    </source>
</evidence>
<evidence type="ECO:0000313" key="9">
    <source>
        <dbReference type="Proteomes" id="UP001642409"/>
    </source>
</evidence>
<comment type="similarity">
    <text evidence="3">Belongs to the ABC transporter superfamily. ABCB family. Heavy Metal importer (TC 3.A.1.210) subfamily.</text>
</comment>
<dbReference type="AlphaFoldDB" id="A0AA86PWR4"/>
<protein>
    <submittedName>
        <fullName evidence="5">ABC transporter family protein</fullName>
    </submittedName>
    <submittedName>
        <fullName evidence="7">ABC_transporter family protein</fullName>
    </submittedName>
</protein>
<dbReference type="GO" id="GO:0016887">
    <property type="term" value="F:ATP hydrolysis activity"/>
    <property type="evidence" value="ECO:0007669"/>
    <property type="project" value="InterPro"/>
</dbReference>
<keyword evidence="2" id="KW-0067">ATP-binding</keyword>
<dbReference type="InterPro" id="IPR003439">
    <property type="entry name" value="ABC_transporter-like_ATP-bd"/>
</dbReference>
<dbReference type="CDD" id="cd03228">
    <property type="entry name" value="ABCC_MRP_Like"/>
    <property type="match status" value="1"/>
</dbReference>
<dbReference type="Gene3D" id="3.40.50.300">
    <property type="entry name" value="P-loop containing nucleotide triphosphate hydrolases"/>
    <property type="match status" value="1"/>
</dbReference>
<dbReference type="Pfam" id="PF00005">
    <property type="entry name" value="ABC_tran"/>
    <property type="match status" value="1"/>
</dbReference>
<comment type="caution">
    <text evidence="5">The sequence shown here is derived from an EMBL/GenBank/DDBJ whole genome shotgun (WGS) entry which is preliminary data.</text>
</comment>
<dbReference type="InterPro" id="IPR003593">
    <property type="entry name" value="AAA+_ATPase"/>
</dbReference>
<dbReference type="PROSITE" id="PS00211">
    <property type="entry name" value="ABC_TRANSPORTER_1"/>
    <property type="match status" value="1"/>
</dbReference>
<dbReference type="PANTHER" id="PTHR24221">
    <property type="entry name" value="ATP-BINDING CASSETTE SUB-FAMILY B"/>
    <property type="match status" value="1"/>
</dbReference>
<dbReference type="Proteomes" id="UP001642409">
    <property type="component" value="Unassembled WGS sequence"/>
</dbReference>
<evidence type="ECO:0000256" key="2">
    <source>
        <dbReference type="ARBA" id="ARBA00022840"/>
    </source>
</evidence>
<feature type="domain" description="ABC transporter" evidence="4">
    <location>
        <begin position="281"/>
        <end position="482"/>
    </location>
</feature>
<reference evidence="5" key="1">
    <citation type="submission" date="2023-06" db="EMBL/GenBank/DDBJ databases">
        <authorList>
            <person name="Kurt Z."/>
        </authorList>
    </citation>
    <scope>NUCLEOTIDE SEQUENCE</scope>
</reference>
<dbReference type="GO" id="GO:0005524">
    <property type="term" value="F:ATP binding"/>
    <property type="evidence" value="ECO:0007669"/>
    <property type="project" value="UniProtKB-KW"/>
</dbReference>
<evidence type="ECO:0000256" key="3">
    <source>
        <dbReference type="ARBA" id="ARBA00024363"/>
    </source>
</evidence>
<sequence length="482" mass="55440">MLKIALNQPLQSQSKLFEQVQSFNDDAVDLARLITNFVDNIIEPLFTLGLDLKNPGYLSLLSLVVFAPLPITSILILKLNTKSKKANKEFRKFRNINQSAIGMVAQRNLTSKAYCQSDYEIQLIYENLNQQTGKVDELNDIRDSKNRVKKFNEVYREISTNLIIMKQIYLEKFTIIESKRFTKFVKDTYSQITESFEFIGQLIEQKNMLDHIISVFDLPQEQQVFDSVSQVVEWLKKVSTKVNIKPIPFKSLCERNLDLEEISELNKNENTKIQINNKPVIELQNIQYSYNNQKLLNNLNIKFETGISYALVGETGCGKSTIAALMIRLYNLNNGQITLNGKDICSMNLVELRTQITVCNQFDFVIQGLSLQDNICYGEIPDINKLNTIITITEINFLKLDEIVSELSGGQKQRICLARALMRQHTQVLVLDETTSALDDMTERKILERLIPYCKSKNIILIFIAHKQLVMDSVDEIIRIEK</sequence>
<evidence type="ECO:0000313" key="8">
    <source>
        <dbReference type="EMBL" id="CAL6044728.1"/>
    </source>
</evidence>
<dbReference type="SMART" id="SM00382">
    <property type="entry name" value="AAA"/>
    <property type="match status" value="1"/>
</dbReference>
<organism evidence="5">
    <name type="scientific">Hexamita inflata</name>
    <dbReference type="NCBI Taxonomy" id="28002"/>
    <lineage>
        <taxon>Eukaryota</taxon>
        <taxon>Metamonada</taxon>
        <taxon>Diplomonadida</taxon>
        <taxon>Hexamitidae</taxon>
        <taxon>Hexamitinae</taxon>
        <taxon>Hexamita</taxon>
    </lineage>
</organism>
<dbReference type="SUPFAM" id="SSF52540">
    <property type="entry name" value="P-loop containing nucleoside triphosphate hydrolases"/>
    <property type="match status" value="1"/>
</dbReference>
<keyword evidence="9" id="KW-1185">Reference proteome</keyword>
<evidence type="ECO:0000313" key="5">
    <source>
        <dbReference type="EMBL" id="CAI9946463.1"/>
    </source>
</evidence>
<proteinExistence type="inferred from homology"/>
<dbReference type="EMBL" id="CATOUU010000762">
    <property type="protein sequence ID" value="CAI9946463.1"/>
    <property type="molecule type" value="Genomic_DNA"/>
</dbReference>
<dbReference type="GO" id="GO:0042626">
    <property type="term" value="F:ATPase-coupled transmembrane transporter activity"/>
    <property type="evidence" value="ECO:0007669"/>
    <property type="project" value="TreeGrafter"/>
</dbReference>
<evidence type="ECO:0000313" key="7">
    <source>
        <dbReference type="EMBL" id="CAL6021688.1"/>
    </source>
</evidence>
<dbReference type="EMBL" id="CATOUU010001119">
    <property type="protein sequence ID" value="CAI9973217.1"/>
    <property type="molecule type" value="Genomic_DNA"/>
</dbReference>
<reference evidence="7 9" key="2">
    <citation type="submission" date="2024-07" db="EMBL/GenBank/DDBJ databases">
        <authorList>
            <person name="Akdeniz Z."/>
        </authorList>
    </citation>
    <scope>NUCLEOTIDE SEQUENCE [LARGE SCALE GENOMIC DNA]</scope>
</reference>
<evidence type="ECO:0000256" key="1">
    <source>
        <dbReference type="ARBA" id="ARBA00022741"/>
    </source>
</evidence>
<dbReference type="InterPro" id="IPR017871">
    <property type="entry name" value="ABC_transporter-like_CS"/>
</dbReference>
<dbReference type="EMBL" id="CAXDID020000089">
    <property type="protein sequence ID" value="CAL6021688.1"/>
    <property type="molecule type" value="Genomic_DNA"/>
</dbReference>
<dbReference type="InterPro" id="IPR027417">
    <property type="entry name" value="P-loop_NTPase"/>
</dbReference>
<dbReference type="PROSITE" id="PS50893">
    <property type="entry name" value="ABC_TRANSPORTER_2"/>
    <property type="match status" value="1"/>
</dbReference>
<name>A0AA86PWR4_9EUKA</name>
<gene>
    <name evidence="7" type="ORF">HINF_LOCUS28289</name>
    <name evidence="5" type="ORF">HINF_LOCUS34108</name>
    <name evidence="8" type="ORF">HINF_LOCUS40697</name>
    <name evidence="6" type="ORF">HINF_LOCUS60862</name>
</gene>
<dbReference type="PANTHER" id="PTHR24221:SF654">
    <property type="entry name" value="ATP-BINDING CASSETTE SUB-FAMILY B MEMBER 6"/>
    <property type="match status" value="1"/>
</dbReference>
<evidence type="ECO:0000259" key="4">
    <source>
        <dbReference type="PROSITE" id="PS50893"/>
    </source>
</evidence>
<dbReference type="InterPro" id="IPR039421">
    <property type="entry name" value="Type_1_exporter"/>
</dbReference>
<accession>A0AA86PWR4</accession>